<dbReference type="PANTHER" id="PTHR30026:SF20">
    <property type="entry name" value="OUTER MEMBRANE PROTEIN TOLC"/>
    <property type="match status" value="1"/>
</dbReference>
<organism evidence="9 10">
    <name type="scientific">Chryseobacterium pennipullorum</name>
    <dbReference type="NCBI Taxonomy" id="2258963"/>
    <lineage>
        <taxon>Bacteria</taxon>
        <taxon>Pseudomonadati</taxon>
        <taxon>Bacteroidota</taxon>
        <taxon>Flavobacteriia</taxon>
        <taxon>Flavobacteriales</taxon>
        <taxon>Weeksellaceae</taxon>
        <taxon>Chryseobacterium group</taxon>
        <taxon>Chryseobacterium</taxon>
    </lineage>
</organism>
<comment type="subcellular location">
    <subcellularLocation>
        <location evidence="1">Cell outer membrane</location>
    </subcellularLocation>
</comment>
<dbReference type="Proteomes" id="UP000256257">
    <property type="component" value="Unassembled WGS sequence"/>
</dbReference>
<evidence type="ECO:0000313" key="10">
    <source>
        <dbReference type="Proteomes" id="UP000256257"/>
    </source>
</evidence>
<evidence type="ECO:0000256" key="4">
    <source>
        <dbReference type="ARBA" id="ARBA00022452"/>
    </source>
</evidence>
<evidence type="ECO:0000256" key="5">
    <source>
        <dbReference type="ARBA" id="ARBA00022692"/>
    </source>
</evidence>
<dbReference type="EMBL" id="QNVV01000008">
    <property type="protein sequence ID" value="REC47497.1"/>
    <property type="molecule type" value="Genomic_DNA"/>
</dbReference>
<keyword evidence="10" id="KW-1185">Reference proteome</keyword>
<feature type="chain" id="PRO_5017623024" evidence="8">
    <location>
        <begin position="20"/>
        <end position="442"/>
    </location>
</feature>
<dbReference type="RefSeq" id="WP_115928290.1">
    <property type="nucleotide sequence ID" value="NZ_QNVV01000008.1"/>
</dbReference>
<evidence type="ECO:0000256" key="6">
    <source>
        <dbReference type="ARBA" id="ARBA00023136"/>
    </source>
</evidence>
<reference evidence="9 10" key="1">
    <citation type="submission" date="2018-06" db="EMBL/GenBank/DDBJ databases">
        <title>Novel Chryseobacterium species.</title>
        <authorList>
            <person name="Newman J."/>
            <person name="Hugo C."/>
            <person name="Oosthuizen L."/>
            <person name="Charimba G."/>
        </authorList>
    </citation>
    <scope>NUCLEOTIDE SEQUENCE [LARGE SCALE GENOMIC DNA]</scope>
    <source>
        <strain evidence="9 10">7_F195</strain>
    </source>
</reference>
<dbReference type="OrthoDB" id="1271612at2"/>
<keyword evidence="8" id="KW-0732">Signal</keyword>
<dbReference type="GO" id="GO:0015288">
    <property type="term" value="F:porin activity"/>
    <property type="evidence" value="ECO:0007669"/>
    <property type="project" value="TreeGrafter"/>
</dbReference>
<dbReference type="PANTHER" id="PTHR30026">
    <property type="entry name" value="OUTER MEMBRANE PROTEIN TOLC"/>
    <property type="match status" value="1"/>
</dbReference>
<accession>A0A3D9B2C7</accession>
<comment type="similarity">
    <text evidence="2">Belongs to the outer membrane factor (OMF) (TC 1.B.17) family.</text>
</comment>
<evidence type="ECO:0000256" key="8">
    <source>
        <dbReference type="SAM" id="SignalP"/>
    </source>
</evidence>
<dbReference type="Gene3D" id="1.20.1600.10">
    <property type="entry name" value="Outer membrane efflux proteins (OEP)"/>
    <property type="match status" value="1"/>
</dbReference>
<evidence type="ECO:0000313" key="9">
    <source>
        <dbReference type="EMBL" id="REC47497.1"/>
    </source>
</evidence>
<dbReference type="AlphaFoldDB" id="A0A3D9B2C7"/>
<name>A0A3D9B2C7_9FLAO</name>
<sequence length="442" mass="50500">MKEYVYALCLMILPMAVWAQIPEPDSPELLTLEEVWKIAAAQNRHLLLADLNRQESKIAILEAKDKLLPELTLAGDFRLNSKFLIYDNGLFSSPQDVPISKYGYAAGYHFNLNLYNGGKDRRAVRIKEEEELHRQYEFDLQRNNVNYAIAVAYYDLYKFLQFRDFITAEIAAEKKQLSTIESLNRNGIVLKSDVLRTSLKLSQMELSFSDVSKKIEIASQRLNTLMGREAEQSVAIPYRELLLTDSIKNTGYPEYMDVALNNSPELKIASSEIRISELTEKQTRSARLPKVSLYSDYNYTYPQVSFYPYSNALWGYGQTGVRMQFSLDNLYKSKHSIAHARTISLQQKEKAGIRKDEISLQVKEAYLQQIQASESVETAEKNIAQSTETVRVIRNSYLNQESLLTDLLDAENVLLEARFSLTSALVNLKLSHIRLLAITGTL</sequence>
<dbReference type="InterPro" id="IPR051906">
    <property type="entry name" value="TolC-like"/>
</dbReference>
<evidence type="ECO:0000256" key="2">
    <source>
        <dbReference type="ARBA" id="ARBA00007613"/>
    </source>
</evidence>
<keyword evidence="4" id="KW-1134">Transmembrane beta strand</keyword>
<keyword evidence="5" id="KW-0812">Transmembrane</keyword>
<feature type="signal peptide" evidence="8">
    <location>
        <begin position="1"/>
        <end position="19"/>
    </location>
</feature>
<protein>
    <submittedName>
        <fullName evidence="9">TolC family protein</fullName>
    </submittedName>
</protein>
<evidence type="ECO:0000256" key="1">
    <source>
        <dbReference type="ARBA" id="ARBA00004442"/>
    </source>
</evidence>
<keyword evidence="6" id="KW-0472">Membrane</keyword>
<dbReference type="InterPro" id="IPR003423">
    <property type="entry name" value="OMP_efflux"/>
</dbReference>
<dbReference type="GO" id="GO:0009279">
    <property type="term" value="C:cell outer membrane"/>
    <property type="evidence" value="ECO:0007669"/>
    <property type="project" value="UniProtKB-SubCell"/>
</dbReference>
<dbReference type="GO" id="GO:0015562">
    <property type="term" value="F:efflux transmembrane transporter activity"/>
    <property type="evidence" value="ECO:0007669"/>
    <property type="project" value="InterPro"/>
</dbReference>
<evidence type="ECO:0000256" key="3">
    <source>
        <dbReference type="ARBA" id="ARBA00022448"/>
    </source>
</evidence>
<dbReference type="Pfam" id="PF02321">
    <property type="entry name" value="OEP"/>
    <property type="match status" value="2"/>
</dbReference>
<dbReference type="SUPFAM" id="SSF56954">
    <property type="entry name" value="Outer membrane efflux proteins (OEP)"/>
    <property type="match status" value="1"/>
</dbReference>
<gene>
    <name evidence="9" type="ORF">DRF67_10675</name>
</gene>
<keyword evidence="7" id="KW-0998">Cell outer membrane</keyword>
<keyword evidence="3" id="KW-0813">Transport</keyword>
<dbReference type="GO" id="GO:1990281">
    <property type="term" value="C:efflux pump complex"/>
    <property type="evidence" value="ECO:0007669"/>
    <property type="project" value="TreeGrafter"/>
</dbReference>
<comment type="caution">
    <text evidence="9">The sequence shown here is derived from an EMBL/GenBank/DDBJ whole genome shotgun (WGS) entry which is preliminary data.</text>
</comment>
<proteinExistence type="inferred from homology"/>
<evidence type="ECO:0000256" key="7">
    <source>
        <dbReference type="ARBA" id="ARBA00023237"/>
    </source>
</evidence>